<keyword evidence="2" id="KW-1185">Reference proteome</keyword>
<gene>
    <name evidence="1" type="ORF">HT102_10185</name>
</gene>
<reference evidence="1" key="1">
    <citation type="submission" date="2020-09" db="EMBL/GenBank/DDBJ databases">
        <title>Hoyosella lacisalsi sp. nov., a halotolerant actinobacterium isolated from soil of Lake Gudzhirganskoe.</title>
        <authorList>
            <person name="Yang Q."/>
            <person name="Guo P.Y."/>
            <person name="Liu S.W."/>
            <person name="Li F.N."/>
            <person name="Sun C.H."/>
        </authorList>
    </citation>
    <scope>NUCLEOTIDE SEQUENCE</scope>
    <source>
        <strain evidence="1">G463</strain>
    </source>
</reference>
<evidence type="ECO:0008006" key="3">
    <source>
        <dbReference type="Google" id="ProtNLM"/>
    </source>
</evidence>
<dbReference type="RefSeq" id="WP_192039309.1">
    <property type="nucleotide sequence ID" value="NZ_JACYWE010000005.1"/>
</dbReference>
<evidence type="ECO:0000313" key="2">
    <source>
        <dbReference type="Proteomes" id="UP000642993"/>
    </source>
</evidence>
<dbReference type="EMBL" id="JACYWE010000005">
    <property type="protein sequence ID" value="MBD8506856.1"/>
    <property type="molecule type" value="Genomic_DNA"/>
</dbReference>
<proteinExistence type="predicted"/>
<comment type="caution">
    <text evidence="1">The sequence shown here is derived from an EMBL/GenBank/DDBJ whole genome shotgun (WGS) entry which is preliminary data.</text>
</comment>
<protein>
    <recommendedName>
        <fullName evidence="3">UvrD-like helicase C-terminal domain-containing protein</fullName>
    </recommendedName>
</protein>
<dbReference type="Gene3D" id="3.40.50.300">
    <property type="entry name" value="P-loop containing nucleotide triphosphate hydrolases"/>
    <property type="match status" value="1"/>
</dbReference>
<name>A0A927PMU8_9ACTN</name>
<evidence type="ECO:0000313" key="1">
    <source>
        <dbReference type="EMBL" id="MBD8506856.1"/>
    </source>
</evidence>
<sequence length="98" mass="10892">MFKPLGRKRIEHSDEYAVLSISRNAKLIPTERHGQPPRIIECDDALDEANYANDIDRGMLYLACTRAMHELYLTHVGPRSGLLSFAGEPSRSVLAPAG</sequence>
<organism evidence="1 2">
    <name type="scientific">Lolliginicoccus lacisalsi</name>
    <dbReference type="NCBI Taxonomy" id="2742202"/>
    <lineage>
        <taxon>Bacteria</taxon>
        <taxon>Bacillati</taxon>
        <taxon>Actinomycetota</taxon>
        <taxon>Actinomycetes</taxon>
        <taxon>Mycobacteriales</taxon>
        <taxon>Hoyosellaceae</taxon>
        <taxon>Lolliginicoccus</taxon>
    </lineage>
</organism>
<dbReference type="InterPro" id="IPR027417">
    <property type="entry name" value="P-loop_NTPase"/>
</dbReference>
<dbReference type="AlphaFoldDB" id="A0A927PMU8"/>
<dbReference type="Proteomes" id="UP000642993">
    <property type="component" value="Unassembled WGS sequence"/>
</dbReference>
<accession>A0A927PMU8</accession>